<evidence type="ECO:0000256" key="3">
    <source>
        <dbReference type="ARBA" id="ARBA00022989"/>
    </source>
</evidence>
<dbReference type="Proteomes" id="UP001595616">
    <property type="component" value="Unassembled WGS sequence"/>
</dbReference>
<feature type="domain" description="DUF1232" evidence="5">
    <location>
        <begin position="83"/>
        <end position="118"/>
    </location>
</feature>
<proteinExistence type="predicted"/>
<organism evidence="6 7">
    <name type="scientific">Lacihabitans lacunae</name>
    <dbReference type="NCBI Taxonomy" id="1028214"/>
    <lineage>
        <taxon>Bacteria</taxon>
        <taxon>Pseudomonadati</taxon>
        <taxon>Bacteroidota</taxon>
        <taxon>Cytophagia</taxon>
        <taxon>Cytophagales</taxon>
        <taxon>Leadbetterellaceae</taxon>
        <taxon>Lacihabitans</taxon>
    </lineage>
</organism>
<keyword evidence="3" id="KW-1133">Transmembrane helix</keyword>
<dbReference type="InterPro" id="IPR010652">
    <property type="entry name" value="DUF1232"/>
</dbReference>
<gene>
    <name evidence="6" type="ORF">ACFOOI_07690</name>
</gene>
<dbReference type="EMBL" id="JBHRYQ010000001">
    <property type="protein sequence ID" value="MFC3810529.1"/>
    <property type="molecule type" value="Genomic_DNA"/>
</dbReference>
<comment type="caution">
    <text evidence="6">The sequence shown here is derived from an EMBL/GenBank/DDBJ whole genome shotgun (WGS) entry which is preliminary data.</text>
</comment>
<reference evidence="7" key="1">
    <citation type="journal article" date="2019" name="Int. J. Syst. Evol. Microbiol.">
        <title>The Global Catalogue of Microorganisms (GCM) 10K type strain sequencing project: providing services to taxonomists for standard genome sequencing and annotation.</title>
        <authorList>
            <consortium name="The Broad Institute Genomics Platform"/>
            <consortium name="The Broad Institute Genome Sequencing Center for Infectious Disease"/>
            <person name="Wu L."/>
            <person name="Ma J."/>
        </authorList>
    </citation>
    <scope>NUCLEOTIDE SEQUENCE [LARGE SCALE GENOMIC DNA]</scope>
    <source>
        <strain evidence="7">CECT 7956</strain>
    </source>
</reference>
<evidence type="ECO:0000313" key="6">
    <source>
        <dbReference type="EMBL" id="MFC3810529.1"/>
    </source>
</evidence>
<evidence type="ECO:0000256" key="4">
    <source>
        <dbReference type="ARBA" id="ARBA00023136"/>
    </source>
</evidence>
<dbReference type="Pfam" id="PF06803">
    <property type="entry name" value="DUF1232"/>
    <property type="match status" value="1"/>
</dbReference>
<name>A0ABV7YVD5_9BACT</name>
<comment type="subcellular location">
    <subcellularLocation>
        <location evidence="1">Endomembrane system</location>
        <topology evidence="1">Multi-pass membrane protein</topology>
    </subcellularLocation>
</comment>
<protein>
    <submittedName>
        <fullName evidence="6">YkvA family protein</fullName>
    </submittedName>
</protein>
<keyword evidence="2" id="KW-0812">Transmembrane</keyword>
<evidence type="ECO:0000256" key="2">
    <source>
        <dbReference type="ARBA" id="ARBA00022692"/>
    </source>
</evidence>
<keyword evidence="4" id="KW-0472">Membrane</keyword>
<evidence type="ECO:0000256" key="1">
    <source>
        <dbReference type="ARBA" id="ARBA00004127"/>
    </source>
</evidence>
<keyword evidence="7" id="KW-1185">Reference proteome</keyword>
<sequence length="141" mass="15834">MNEKSLIEKIINSIFYSKSMSKASKLSNNTAGILNVLKKALNKIQEQGKGPIIDQIRNKLLIFGGLIKSYATGEYRDIELKNLVIILGSMIYFISPIDFIPDILPMVGFADDIALLTFAYNSVASEIEKYELWLLNKNLNS</sequence>
<dbReference type="RefSeq" id="WP_379836762.1">
    <property type="nucleotide sequence ID" value="NZ_JBHRYQ010000001.1"/>
</dbReference>
<evidence type="ECO:0000259" key="5">
    <source>
        <dbReference type="Pfam" id="PF06803"/>
    </source>
</evidence>
<accession>A0ABV7YVD5</accession>
<evidence type="ECO:0000313" key="7">
    <source>
        <dbReference type="Proteomes" id="UP001595616"/>
    </source>
</evidence>